<dbReference type="Pfam" id="PF12770">
    <property type="entry name" value="CHAT"/>
    <property type="match status" value="1"/>
</dbReference>
<accession>A0A5K8AB01</accession>
<dbReference type="InterPro" id="IPR024983">
    <property type="entry name" value="CHAT_dom"/>
</dbReference>
<dbReference type="RefSeq" id="WP_155310829.1">
    <property type="nucleotide sequence ID" value="NZ_AP021879.1"/>
</dbReference>
<dbReference type="SUPFAM" id="SSF48452">
    <property type="entry name" value="TPR-like"/>
    <property type="match status" value="1"/>
</dbReference>
<evidence type="ECO:0000259" key="1">
    <source>
        <dbReference type="Pfam" id="PF12770"/>
    </source>
</evidence>
<sequence>MRKIIFDSFVVRIILIFLLIPFLGCHKAISVKDAQVLTLKFHGETLEPPPRRLGTKIEQIVEYYQKNIISLYAPPEYTLSEFDELVDFYKGSNKGYFYLQEDARRCYFLGYMDQAILYSKASIGVAPGHSSRTIAELQFDQAMILAESGDFIGAKHALARARNNYYGSFGSNKLKWQLKSSYLSSLSSASIKFAEGDMKGAETYFYKALDCLTQIRQLRSSIRYSGQSYLLAHVKIGIASSLLWQGKLIEAESWARTSLEHSGHYYMLPRILITLSQIFYEQGRFEDSKKIANTVINMFTMNDLPNQYSSAPGSLVLASSREALSRVFIAQEDYAQALAQYDLIQKEMAADPKTYEQLFEGRVDRGMALFFNGYIQEAQDQFLLAYEKAKLQFGKNDYTVSEAQALYALTLSAKGNDVEALKILDQFMMDFISRYREQLGATIGYYTRKIRLDRILEGYVELLFRTGDTLSAIKAFEAVDAIQCHSVDQALSRSANRFAIGDPELVAIIRQKQDLEMNITANKNRIAASMGIDDIKHRDKVIKELKTKGDELRDALHVLNKEIAYRYPQYNKLTSPGSVSLTDIKKKLKKDEAILSIFTGQKSTYVWAFGKTGEVAFASIPISSEVLGREISRLRKSLTPNDIRTVEDIPTFDTELSYKLYRKLLAPVKQGWENSRVIMVAANAPMDRLPISLLISKPVGSIQHKSDIWFSEYKTIPWLARTHAVSQLPSVESILYLRNRKSSSQPANTFAGFGDPWFSPDSVEVDDGEVAIAQRGLHLRATPVAKGDNLSSFRHSMLPRLPETADEVRQIALAVGADPTTDVFLGLEATEARIKNMDLMNKRIIVFATHGLMPGDIDGLGQPALALSHPSLLHNKDDDGLLTMGEIMWLKLNADWVVLSACNTAAPKGKGKEMLSGLGQAFFYAGAKSLLATSWPVETNSAKALTTGLFKYIDRTPNISKAEALRLSRIALIDGPGQGKCSYAHPIFWAPFILAGDGGL</sequence>
<reference evidence="2 3" key="1">
    <citation type="submission" date="2019-11" db="EMBL/GenBank/DDBJ databases">
        <title>Comparative genomics of hydrocarbon-degrading Desulfosarcina strains.</title>
        <authorList>
            <person name="Watanabe M."/>
            <person name="Kojima H."/>
            <person name="Fukui M."/>
        </authorList>
    </citation>
    <scope>NUCLEOTIDE SEQUENCE [LARGE SCALE GENOMIC DNA]</scope>
    <source>
        <strain evidence="3">oXyS1</strain>
    </source>
</reference>
<dbReference type="Proteomes" id="UP000422108">
    <property type="component" value="Chromosome"/>
</dbReference>
<feature type="domain" description="CHAT" evidence="1">
    <location>
        <begin position="656"/>
        <end position="997"/>
    </location>
</feature>
<name>A0A5K8AB01_9BACT</name>
<dbReference type="AlphaFoldDB" id="A0A5K8AB01"/>
<evidence type="ECO:0000313" key="2">
    <source>
        <dbReference type="EMBL" id="BBO89668.1"/>
    </source>
</evidence>
<dbReference type="InterPro" id="IPR011990">
    <property type="entry name" value="TPR-like_helical_dom_sf"/>
</dbReference>
<protein>
    <recommendedName>
        <fullName evidence="1">CHAT domain-containing protein</fullName>
    </recommendedName>
</protein>
<keyword evidence="3" id="KW-1185">Reference proteome</keyword>
<evidence type="ECO:0000313" key="3">
    <source>
        <dbReference type="Proteomes" id="UP000422108"/>
    </source>
</evidence>
<organism evidence="2 3">
    <name type="scientific">Desulfosarcina ovata subsp. ovata</name>
    <dbReference type="NCBI Taxonomy" id="2752305"/>
    <lineage>
        <taxon>Bacteria</taxon>
        <taxon>Pseudomonadati</taxon>
        <taxon>Thermodesulfobacteriota</taxon>
        <taxon>Desulfobacteria</taxon>
        <taxon>Desulfobacterales</taxon>
        <taxon>Desulfosarcinaceae</taxon>
        <taxon>Desulfosarcina</taxon>
    </lineage>
</organism>
<proteinExistence type="predicted"/>
<dbReference type="EMBL" id="AP021879">
    <property type="protein sequence ID" value="BBO89668.1"/>
    <property type="molecule type" value="Genomic_DNA"/>
</dbReference>
<gene>
    <name evidence="2" type="ORF">DSCOOX_28480</name>
</gene>
<dbReference type="Gene3D" id="1.25.40.10">
    <property type="entry name" value="Tetratricopeptide repeat domain"/>
    <property type="match status" value="1"/>
</dbReference>